<dbReference type="InterPro" id="IPR000719">
    <property type="entry name" value="Prot_kinase_dom"/>
</dbReference>
<proteinExistence type="predicted"/>
<accession>A0A1I8F8H7</accession>
<dbReference type="PANTHER" id="PTHR24058">
    <property type="entry name" value="DUAL SPECIFICITY PROTEIN KINASE"/>
    <property type="match status" value="1"/>
</dbReference>
<evidence type="ECO:0000256" key="5">
    <source>
        <dbReference type="ARBA" id="ARBA00022840"/>
    </source>
</evidence>
<organism evidence="8 9">
    <name type="scientific">Macrostomum lignano</name>
    <dbReference type="NCBI Taxonomy" id="282301"/>
    <lineage>
        <taxon>Eukaryota</taxon>
        <taxon>Metazoa</taxon>
        <taxon>Spiralia</taxon>
        <taxon>Lophotrochozoa</taxon>
        <taxon>Platyhelminthes</taxon>
        <taxon>Rhabditophora</taxon>
        <taxon>Macrostomorpha</taxon>
        <taxon>Macrostomida</taxon>
        <taxon>Macrostomidae</taxon>
        <taxon>Macrostomum</taxon>
    </lineage>
</organism>
<keyword evidence="1" id="KW-0723">Serine/threonine-protein kinase</keyword>
<keyword evidence="5" id="KW-0067">ATP-binding</keyword>
<feature type="region of interest" description="Disordered" evidence="6">
    <location>
        <begin position="197"/>
        <end position="241"/>
    </location>
</feature>
<dbReference type="InterPro" id="IPR011009">
    <property type="entry name" value="Kinase-like_dom_sf"/>
</dbReference>
<dbReference type="SUPFAM" id="SSF56112">
    <property type="entry name" value="Protein kinase-like (PK-like)"/>
    <property type="match status" value="1"/>
</dbReference>
<dbReference type="GO" id="GO:0005524">
    <property type="term" value="F:ATP binding"/>
    <property type="evidence" value="ECO:0007669"/>
    <property type="project" value="UniProtKB-KW"/>
</dbReference>
<dbReference type="WBParaSite" id="maker-unitig_23996-snap-gene-0.2-mRNA-1">
    <property type="protein sequence ID" value="maker-unitig_23996-snap-gene-0.2-mRNA-1"/>
    <property type="gene ID" value="maker-unitig_23996-snap-gene-0.2"/>
</dbReference>
<dbReference type="GO" id="GO:0005856">
    <property type="term" value="C:cytoskeleton"/>
    <property type="evidence" value="ECO:0007669"/>
    <property type="project" value="TreeGrafter"/>
</dbReference>
<dbReference type="Proteomes" id="UP000095280">
    <property type="component" value="Unplaced"/>
</dbReference>
<dbReference type="InterPro" id="IPR050494">
    <property type="entry name" value="Ser_Thr_dual-spec_kinase"/>
</dbReference>
<keyword evidence="3" id="KW-0547">Nucleotide-binding</keyword>
<evidence type="ECO:0000313" key="9">
    <source>
        <dbReference type="WBParaSite" id="maker-unitig_23996-snap-gene-0.2-mRNA-1"/>
    </source>
</evidence>
<evidence type="ECO:0000256" key="4">
    <source>
        <dbReference type="ARBA" id="ARBA00022777"/>
    </source>
</evidence>
<dbReference type="GO" id="GO:0005737">
    <property type="term" value="C:cytoplasm"/>
    <property type="evidence" value="ECO:0007669"/>
    <property type="project" value="TreeGrafter"/>
</dbReference>
<sequence length="314" mass="33708">MVRNEKRFSRQAAEEVRILELLKRQDRRAAAIFRNHVCIVFELLSMNLYELVRKKSLPGIFAAAGAQIIHCDLKPENILLKCPGRSGVKVIDFGSSCDEHQRVYTYIQSSLLPGGPSGFILGGKYGLPIRHVELRLHPGELLTGQFVLPATRCSPARTKDTSWPASMELCGTPPQALLDACRRTKVFFSSRGLPRYSSVDAGPDGSPQLKGAGRGAANSAGPPGSRDLPTALKGTGAARDSRCSSTSCAALTTREALRATTGLKRRLPRPPVPAGAAAAIAAEQRGCSCQSDCAAGLGWLSFPFTNLMARHSLI</sequence>
<dbReference type="SMART" id="SM00220">
    <property type="entry name" value="S_TKc"/>
    <property type="match status" value="1"/>
</dbReference>
<feature type="domain" description="Protein kinase" evidence="7">
    <location>
        <begin position="1"/>
        <end position="209"/>
    </location>
</feature>
<dbReference type="Gene3D" id="3.30.200.20">
    <property type="entry name" value="Phosphorylase Kinase, domain 1"/>
    <property type="match status" value="1"/>
</dbReference>
<evidence type="ECO:0000259" key="7">
    <source>
        <dbReference type="SMART" id="SM00220"/>
    </source>
</evidence>
<evidence type="ECO:0000256" key="1">
    <source>
        <dbReference type="ARBA" id="ARBA00022527"/>
    </source>
</evidence>
<dbReference type="Gene3D" id="1.10.510.10">
    <property type="entry name" value="Transferase(Phosphotransferase) domain 1"/>
    <property type="match status" value="1"/>
</dbReference>
<keyword evidence="2" id="KW-0808">Transferase</keyword>
<dbReference type="PANTHER" id="PTHR24058:SF112">
    <property type="entry name" value="DUAL SPECIFICITY TYROSINE-PHOSPHORYLATION-REGULATED KINASE 3 HOMOLOG-RELATED"/>
    <property type="match status" value="1"/>
</dbReference>
<dbReference type="GO" id="GO:0005634">
    <property type="term" value="C:nucleus"/>
    <property type="evidence" value="ECO:0007669"/>
    <property type="project" value="TreeGrafter"/>
</dbReference>
<dbReference type="AlphaFoldDB" id="A0A1I8F8H7"/>
<keyword evidence="4" id="KW-0418">Kinase</keyword>
<reference evidence="9" key="1">
    <citation type="submission" date="2016-11" db="UniProtKB">
        <authorList>
            <consortium name="WormBaseParasite"/>
        </authorList>
    </citation>
    <scope>IDENTIFICATION</scope>
</reference>
<name>A0A1I8F8H7_9PLAT</name>
<keyword evidence="8" id="KW-1185">Reference proteome</keyword>
<protein>
    <submittedName>
        <fullName evidence="9">Protein kinase domain-containing protein</fullName>
    </submittedName>
</protein>
<evidence type="ECO:0000256" key="3">
    <source>
        <dbReference type="ARBA" id="ARBA00022741"/>
    </source>
</evidence>
<evidence type="ECO:0000256" key="6">
    <source>
        <dbReference type="SAM" id="MobiDB-lite"/>
    </source>
</evidence>
<evidence type="ECO:0000313" key="8">
    <source>
        <dbReference type="Proteomes" id="UP000095280"/>
    </source>
</evidence>
<dbReference type="GO" id="GO:0004674">
    <property type="term" value="F:protein serine/threonine kinase activity"/>
    <property type="evidence" value="ECO:0007669"/>
    <property type="project" value="UniProtKB-KW"/>
</dbReference>
<evidence type="ECO:0000256" key="2">
    <source>
        <dbReference type="ARBA" id="ARBA00022679"/>
    </source>
</evidence>